<dbReference type="PANTHER" id="PTHR23502:SF50">
    <property type="entry name" value="TRANSPORTER, PUTATIVE (AFU_ORTHOLOGUE AFUA_5G00430)-RELATED"/>
    <property type="match status" value="1"/>
</dbReference>
<dbReference type="GO" id="GO:0005886">
    <property type="term" value="C:plasma membrane"/>
    <property type="evidence" value="ECO:0007669"/>
    <property type="project" value="TreeGrafter"/>
</dbReference>
<feature type="domain" description="Major facilitator superfamily (MFS) profile" evidence="6">
    <location>
        <begin position="53"/>
        <end position="528"/>
    </location>
</feature>
<dbReference type="AlphaFoldDB" id="A0AA38YAD4"/>
<gene>
    <name evidence="7" type="ORF">H2204_002981</name>
</gene>
<dbReference type="Proteomes" id="UP001172681">
    <property type="component" value="Unassembled WGS sequence"/>
</dbReference>
<dbReference type="Gene3D" id="1.20.1250.20">
    <property type="entry name" value="MFS general substrate transporter like domains"/>
    <property type="match status" value="1"/>
</dbReference>
<keyword evidence="3 5" id="KW-1133">Transmembrane helix</keyword>
<organism evidence="7 8">
    <name type="scientific">Knufia peltigerae</name>
    <dbReference type="NCBI Taxonomy" id="1002370"/>
    <lineage>
        <taxon>Eukaryota</taxon>
        <taxon>Fungi</taxon>
        <taxon>Dikarya</taxon>
        <taxon>Ascomycota</taxon>
        <taxon>Pezizomycotina</taxon>
        <taxon>Eurotiomycetes</taxon>
        <taxon>Chaetothyriomycetidae</taxon>
        <taxon>Chaetothyriales</taxon>
        <taxon>Trichomeriaceae</taxon>
        <taxon>Knufia</taxon>
    </lineage>
</organism>
<evidence type="ECO:0000256" key="5">
    <source>
        <dbReference type="SAM" id="Phobius"/>
    </source>
</evidence>
<name>A0AA38YAD4_9EURO</name>
<dbReference type="InterPro" id="IPR020846">
    <property type="entry name" value="MFS_dom"/>
</dbReference>
<keyword evidence="2 5" id="KW-0812">Transmembrane</keyword>
<reference evidence="7" key="1">
    <citation type="submission" date="2022-10" db="EMBL/GenBank/DDBJ databases">
        <title>Culturing micro-colonial fungi from biological soil crusts in the Mojave desert and describing Neophaeococcomyces mojavensis, and introducing the new genera and species Taxawa tesnikishii.</title>
        <authorList>
            <person name="Kurbessoian T."/>
            <person name="Stajich J.E."/>
        </authorList>
    </citation>
    <scope>NUCLEOTIDE SEQUENCE</scope>
    <source>
        <strain evidence="7">TK_35</strain>
    </source>
</reference>
<dbReference type="PANTHER" id="PTHR23502">
    <property type="entry name" value="MAJOR FACILITATOR SUPERFAMILY"/>
    <property type="match status" value="1"/>
</dbReference>
<dbReference type="PROSITE" id="PS50850">
    <property type="entry name" value="MFS"/>
    <property type="match status" value="1"/>
</dbReference>
<evidence type="ECO:0000256" key="4">
    <source>
        <dbReference type="ARBA" id="ARBA00023136"/>
    </source>
</evidence>
<dbReference type="GO" id="GO:0022857">
    <property type="term" value="F:transmembrane transporter activity"/>
    <property type="evidence" value="ECO:0007669"/>
    <property type="project" value="InterPro"/>
</dbReference>
<feature type="transmembrane region" description="Helical" evidence="5">
    <location>
        <begin position="470"/>
        <end position="493"/>
    </location>
</feature>
<evidence type="ECO:0000256" key="2">
    <source>
        <dbReference type="ARBA" id="ARBA00022692"/>
    </source>
</evidence>
<dbReference type="EMBL" id="JAPDRN010000012">
    <property type="protein sequence ID" value="KAJ9641303.1"/>
    <property type="molecule type" value="Genomic_DNA"/>
</dbReference>
<dbReference type="SUPFAM" id="SSF103473">
    <property type="entry name" value="MFS general substrate transporter"/>
    <property type="match status" value="1"/>
</dbReference>
<protein>
    <recommendedName>
        <fullName evidence="6">Major facilitator superfamily (MFS) profile domain-containing protein</fullName>
    </recommendedName>
</protein>
<evidence type="ECO:0000256" key="1">
    <source>
        <dbReference type="ARBA" id="ARBA00004141"/>
    </source>
</evidence>
<sequence>MAETTATQSVNPAWPPGTISIEDFHRSTKGEIILQPKPSSDPNDPLNWPSWQKYLNLVLVSFYALLVFALLNSATVTWTPMNLELGFSYAILNDSYAVGCGTLCIGGLALIPFALKFGRRPVYILSLLVQVGMSVWSARIHNVADLMLVNLISNFVGALCEVMVQMTIVDIFFVHQRGRMNSFYVWMLNVGASLAPLAAGYVTVSEGWRWVWWWIAILLGILLLAFTFFYEETRYDRATIDGVQNTDSRDQVDPSTKGLDFQESDQKQPVLLDTVQSRGANSIITDLDTTGPRRKSYYQKLSLWSTSPIPFRYFLKHCYQPAQVLTSIPAVFYMALLQGAMTSASIISVTALSVYITLPPYSFNASQLGLMGLPGFIGILLGALICGPLSDWTIIRLSKSNKGIYEPEMRLYLILASIPFLVSGVLITGIAMDKGLAWEVIAVGTGLTGFGATAVVSMSYTYLADAYGLIIADCLVAVTFVKNLFPTIFVFALTPWIKGVGLSNVFITVAVIDAVIMLGSLIFLKWGKHFRIKTAIKYSHYARHQPDEGMAASTSVA</sequence>
<feature type="transmembrane region" description="Helical" evidence="5">
    <location>
        <begin position="505"/>
        <end position="524"/>
    </location>
</feature>
<proteinExistence type="predicted"/>
<evidence type="ECO:0000313" key="8">
    <source>
        <dbReference type="Proteomes" id="UP001172681"/>
    </source>
</evidence>
<feature type="transmembrane region" description="Helical" evidence="5">
    <location>
        <begin position="330"/>
        <end position="356"/>
    </location>
</feature>
<feature type="transmembrane region" description="Helical" evidence="5">
    <location>
        <begin position="368"/>
        <end position="390"/>
    </location>
</feature>
<feature type="transmembrane region" description="Helical" evidence="5">
    <location>
        <begin position="54"/>
        <end position="76"/>
    </location>
</feature>
<dbReference type="Pfam" id="PF07690">
    <property type="entry name" value="MFS_1"/>
    <property type="match status" value="1"/>
</dbReference>
<evidence type="ECO:0000259" key="6">
    <source>
        <dbReference type="PROSITE" id="PS50850"/>
    </source>
</evidence>
<keyword evidence="4 5" id="KW-0472">Membrane</keyword>
<evidence type="ECO:0000313" key="7">
    <source>
        <dbReference type="EMBL" id="KAJ9641303.1"/>
    </source>
</evidence>
<feature type="transmembrane region" description="Helical" evidence="5">
    <location>
        <begin position="122"/>
        <end position="140"/>
    </location>
</feature>
<comment type="caution">
    <text evidence="7">The sequence shown here is derived from an EMBL/GenBank/DDBJ whole genome shotgun (WGS) entry which is preliminary data.</text>
</comment>
<comment type="subcellular location">
    <subcellularLocation>
        <location evidence="1">Membrane</location>
        <topology evidence="1">Multi-pass membrane protein</topology>
    </subcellularLocation>
</comment>
<dbReference type="InterPro" id="IPR036259">
    <property type="entry name" value="MFS_trans_sf"/>
</dbReference>
<evidence type="ECO:0000256" key="3">
    <source>
        <dbReference type="ARBA" id="ARBA00022989"/>
    </source>
</evidence>
<feature type="transmembrane region" description="Helical" evidence="5">
    <location>
        <begin position="183"/>
        <end position="204"/>
    </location>
</feature>
<keyword evidence="8" id="KW-1185">Reference proteome</keyword>
<feature type="transmembrane region" description="Helical" evidence="5">
    <location>
        <begin position="152"/>
        <end position="174"/>
    </location>
</feature>
<accession>A0AA38YAD4</accession>
<feature type="transmembrane region" description="Helical" evidence="5">
    <location>
        <begin position="438"/>
        <end position="463"/>
    </location>
</feature>
<feature type="transmembrane region" description="Helical" evidence="5">
    <location>
        <begin position="411"/>
        <end position="432"/>
    </location>
</feature>
<dbReference type="InterPro" id="IPR011701">
    <property type="entry name" value="MFS"/>
</dbReference>
<feature type="transmembrane region" description="Helical" evidence="5">
    <location>
        <begin position="96"/>
        <end position="115"/>
    </location>
</feature>
<feature type="transmembrane region" description="Helical" evidence="5">
    <location>
        <begin position="210"/>
        <end position="230"/>
    </location>
</feature>